<dbReference type="Gene3D" id="1.20.1280.50">
    <property type="match status" value="1"/>
</dbReference>
<dbReference type="Pfam" id="PF03478">
    <property type="entry name" value="Beta-prop_KIB1-4"/>
    <property type="match status" value="1"/>
</dbReference>
<dbReference type="InterPro" id="IPR051304">
    <property type="entry name" value="SCF_F-box_domain"/>
</dbReference>
<protein>
    <submittedName>
        <fullName evidence="3">F-box protein At1g65770</fullName>
    </submittedName>
</protein>
<organism evidence="2 3">
    <name type="scientific">Momordica charantia</name>
    <name type="common">Bitter gourd</name>
    <name type="synonym">Balsam pear</name>
    <dbReference type="NCBI Taxonomy" id="3673"/>
    <lineage>
        <taxon>Eukaryota</taxon>
        <taxon>Viridiplantae</taxon>
        <taxon>Streptophyta</taxon>
        <taxon>Embryophyta</taxon>
        <taxon>Tracheophyta</taxon>
        <taxon>Spermatophyta</taxon>
        <taxon>Magnoliopsida</taxon>
        <taxon>eudicotyledons</taxon>
        <taxon>Gunneridae</taxon>
        <taxon>Pentapetalae</taxon>
        <taxon>rosids</taxon>
        <taxon>fabids</taxon>
        <taxon>Cucurbitales</taxon>
        <taxon>Cucurbitaceae</taxon>
        <taxon>Momordiceae</taxon>
        <taxon>Momordica</taxon>
    </lineage>
</organism>
<dbReference type="InterPro" id="IPR036047">
    <property type="entry name" value="F-box-like_dom_sf"/>
</dbReference>
<name>A0A6J1BTY2_MOMCH</name>
<feature type="domain" description="KIB1-4 beta-propeller" evidence="1">
    <location>
        <begin position="101"/>
        <end position="375"/>
    </location>
</feature>
<dbReference type="PANTHER" id="PTHR47123:SF28">
    <property type="entry name" value="F-BOX DOMAIN-CONTAINING PROTEIN"/>
    <property type="match status" value="1"/>
</dbReference>
<dbReference type="AlphaFoldDB" id="A0A6J1BTY2"/>
<evidence type="ECO:0000259" key="1">
    <source>
        <dbReference type="Pfam" id="PF03478"/>
    </source>
</evidence>
<dbReference type="GeneID" id="111005328"/>
<gene>
    <name evidence="3" type="primary">LOC111005328</name>
</gene>
<sequence>MIHESTMSSTSQFLQMGDAGVRWSELPSEIWSAVGKRLNNYIDVLRFRSVCRSWRSSLPPFQETSPPPRLRFPSSTTAESFSVHVFLSQSTVYRLSPLHPQPSPNDSSSCSSTRPNGRLVKLEKLELPKMRLLHPLSKRQIGYNLKSVPDEQKEFNLLDTRIDKLATSYSLKFTDDICVPGIAKVVVAIPNSEECTIIAVYEGGKLGFARLGDEKWNLIDEQNFHYDDVIVHNRQYYAVDKWGTIFWIDSSMRLVQFSPPLIGLGHRKHLVECGGELLVIDRFVDQERQFRHPIHHIDRDPVAISKAIDFKAYKLDQEWGRWVEVKNLGNLSIILGNDCSFSVEASKFDGCIQNCIYFSDSNDDEFSVRSSIRVFDLEGGRIGKILAYPGIIDIFSRPPIWLSKSLPPLKDINFQHRHEN</sequence>
<dbReference type="PANTHER" id="PTHR47123">
    <property type="entry name" value="F-BOX PROTEIN SKIP23"/>
    <property type="match status" value="1"/>
</dbReference>
<accession>A0A6J1BTY2</accession>
<dbReference type="SUPFAM" id="SSF81383">
    <property type="entry name" value="F-box domain"/>
    <property type="match status" value="1"/>
</dbReference>
<dbReference type="InterPro" id="IPR005174">
    <property type="entry name" value="KIB1-4_b-propeller"/>
</dbReference>
<evidence type="ECO:0000313" key="2">
    <source>
        <dbReference type="Proteomes" id="UP000504603"/>
    </source>
</evidence>
<proteinExistence type="predicted"/>
<reference evidence="3" key="1">
    <citation type="submission" date="2025-08" db="UniProtKB">
        <authorList>
            <consortium name="RefSeq"/>
        </authorList>
    </citation>
    <scope>IDENTIFICATION</scope>
    <source>
        <strain evidence="3">OHB3-1</strain>
    </source>
</reference>
<dbReference type="OrthoDB" id="638130at2759"/>
<dbReference type="Proteomes" id="UP000504603">
    <property type="component" value="Unplaced"/>
</dbReference>
<evidence type="ECO:0000313" key="3">
    <source>
        <dbReference type="RefSeq" id="XP_022132482.1"/>
    </source>
</evidence>
<keyword evidence="2" id="KW-1185">Reference proteome</keyword>
<dbReference type="RefSeq" id="XP_022132482.1">
    <property type="nucleotide sequence ID" value="XM_022276790.1"/>
</dbReference>
<dbReference type="KEGG" id="mcha:111005328"/>